<keyword evidence="16" id="KW-0175">Coiled coil</keyword>
<comment type="similarity">
    <text evidence="3">Belongs to the etk/wzc family.</text>
</comment>
<evidence type="ECO:0000256" key="9">
    <source>
        <dbReference type="ARBA" id="ARBA00022741"/>
    </source>
</evidence>
<comment type="catalytic activity">
    <reaction evidence="15">
        <text>L-tyrosyl-[protein] + ATP = O-phospho-L-tyrosyl-[protein] + ADP + H(+)</text>
        <dbReference type="Rhea" id="RHEA:10596"/>
        <dbReference type="Rhea" id="RHEA-COMP:10136"/>
        <dbReference type="Rhea" id="RHEA-COMP:20101"/>
        <dbReference type="ChEBI" id="CHEBI:15378"/>
        <dbReference type="ChEBI" id="CHEBI:30616"/>
        <dbReference type="ChEBI" id="CHEBI:46858"/>
        <dbReference type="ChEBI" id="CHEBI:61978"/>
        <dbReference type="ChEBI" id="CHEBI:456216"/>
        <dbReference type="EC" id="2.7.10.2"/>
    </reaction>
</comment>
<keyword evidence="11" id="KW-0067">ATP-binding</keyword>
<keyword evidence="13 18" id="KW-0472">Membrane</keyword>
<evidence type="ECO:0000256" key="14">
    <source>
        <dbReference type="ARBA" id="ARBA00023137"/>
    </source>
</evidence>
<comment type="caution">
    <text evidence="21">The sequence shown here is derived from an EMBL/GenBank/DDBJ whole genome shotgun (WGS) entry which is preliminary data.</text>
</comment>
<dbReference type="InterPro" id="IPR027417">
    <property type="entry name" value="P-loop_NTPase"/>
</dbReference>
<evidence type="ECO:0000256" key="4">
    <source>
        <dbReference type="ARBA" id="ARBA00011903"/>
    </source>
</evidence>
<reference evidence="21" key="2">
    <citation type="submission" date="2021-08" db="EMBL/GenBank/DDBJ databases">
        <authorList>
            <person name="Tani A."/>
            <person name="Ola A."/>
            <person name="Ogura Y."/>
            <person name="Katsura K."/>
            <person name="Hayashi T."/>
        </authorList>
    </citation>
    <scope>NUCLEOTIDE SEQUENCE</scope>
    <source>
        <strain evidence="21">DSM 17168</strain>
    </source>
</reference>
<evidence type="ECO:0000259" key="20">
    <source>
        <dbReference type="Pfam" id="PF13614"/>
    </source>
</evidence>
<evidence type="ECO:0000256" key="8">
    <source>
        <dbReference type="ARBA" id="ARBA00022692"/>
    </source>
</evidence>
<evidence type="ECO:0000256" key="7">
    <source>
        <dbReference type="ARBA" id="ARBA00022679"/>
    </source>
</evidence>
<feature type="domain" description="AAA" evidence="20">
    <location>
        <begin position="556"/>
        <end position="706"/>
    </location>
</feature>
<evidence type="ECO:0000256" key="3">
    <source>
        <dbReference type="ARBA" id="ARBA00008883"/>
    </source>
</evidence>
<evidence type="ECO:0000259" key="19">
    <source>
        <dbReference type="Pfam" id="PF02706"/>
    </source>
</evidence>
<dbReference type="PANTHER" id="PTHR32309">
    <property type="entry name" value="TYROSINE-PROTEIN KINASE"/>
    <property type="match status" value="1"/>
</dbReference>
<keyword evidence="7" id="KW-0808">Transferase</keyword>
<feature type="region of interest" description="Disordered" evidence="17">
    <location>
        <begin position="596"/>
        <end position="615"/>
    </location>
</feature>
<keyword evidence="22" id="KW-1185">Reference proteome</keyword>
<keyword evidence="12 18" id="KW-1133">Transmembrane helix</keyword>
<accession>A0ABQ4SLU4</accession>
<dbReference type="Proteomes" id="UP001055153">
    <property type="component" value="Unassembled WGS sequence"/>
</dbReference>
<feature type="transmembrane region" description="Helical" evidence="18">
    <location>
        <begin position="42"/>
        <end position="62"/>
    </location>
</feature>
<dbReference type="SUPFAM" id="SSF52540">
    <property type="entry name" value="P-loop containing nucleoside triphosphate hydrolases"/>
    <property type="match status" value="1"/>
</dbReference>
<dbReference type="InterPro" id="IPR050445">
    <property type="entry name" value="Bact_polysacc_biosynth/exp"/>
</dbReference>
<evidence type="ECO:0000256" key="10">
    <source>
        <dbReference type="ARBA" id="ARBA00022777"/>
    </source>
</evidence>
<evidence type="ECO:0000256" key="16">
    <source>
        <dbReference type="SAM" id="Coils"/>
    </source>
</evidence>
<dbReference type="EMBL" id="BPQQ01000101">
    <property type="protein sequence ID" value="GJE04092.1"/>
    <property type="molecule type" value="Genomic_DNA"/>
</dbReference>
<feature type="domain" description="Polysaccharide chain length determinant N-terminal" evidence="19">
    <location>
        <begin position="30"/>
        <end position="119"/>
    </location>
</feature>
<evidence type="ECO:0000256" key="5">
    <source>
        <dbReference type="ARBA" id="ARBA00022475"/>
    </source>
</evidence>
<organism evidence="21 22">
    <name type="scientific">Methylobacterium isbiliense</name>
    <dbReference type="NCBI Taxonomy" id="315478"/>
    <lineage>
        <taxon>Bacteria</taxon>
        <taxon>Pseudomonadati</taxon>
        <taxon>Pseudomonadota</taxon>
        <taxon>Alphaproteobacteria</taxon>
        <taxon>Hyphomicrobiales</taxon>
        <taxon>Methylobacteriaceae</taxon>
        <taxon>Methylobacterium</taxon>
    </lineage>
</organism>
<keyword evidence="9" id="KW-0547">Nucleotide-binding</keyword>
<feature type="compositionally biased region" description="Low complexity" evidence="17">
    <location>
        <begin position="1"/>
        <end position="16"/>
    </location>
</feature>
<keyword evidence="10" id="KW-0418">Kinase</keyword>
<comment type="similarity">
    <text evidence="2">Belongs to the CpsD/CapB family.</text>
</comment>
<keyword evidence="5" id="KW-1003">Cell membrane</keyword>
<protein>
    <recommendedName>
        <fullName evidence="4">non-specific protein-tyrosine kinase</fullName>
        <ecNumber evidence="4">2.7.10.2</ecNumber>
    </recommendedName>
</protein>
<evidence type="ECO:0000256" key="12">
    <source>
        <dbReference type="ARBA" id="ARBA00022989"/>
    </source>
</evidence>
<evidence type="ECO:0000256" key="13">
    <source>
        <dbReference type="ARBA" id="ARBA00023136"/>
    </source>
</evidence>
<evidence type="ECO:0000313" key="21">
    <source>
        <dbReference type="EMBL" id="GJE04092.1"/>
    </source>
</evidence>
<proteinExistence type="inferred from homology"/>
<evidence type="ECO:0000256" key="6">
    <source>
        <dbReference type="ARBA" id="ARBA00022519"/>
    </source>
</evidence>
<evidence type="ECO:0000313" key="22">
    <source>
        <dbReference type="Proteomes" id="UP001055153"/>
    </source>
</evidence>
<dbReference type="InterPro" id="IPR003856">
    <property type="entry name" value="LPS_length_determ_N"/>
</dbReference>
<evidence type="ECO:0000256" key="18">
    <source>
        <dbReference type="SAM" id="Phobius"/>
    </source>
</evidence>
<dbReference type="Pfam" id="PF02706">
    <property type="entry name" value="Wzz"/>
    <property type="match status" value="1"/>
</dbReference>
<keyword evidence="8 18" id="KW-0812">Transmembrane</keyword>
<evidence type="ECO:0000256" key="11">
    <source>
        <dbReference type="ARBA" id="ARBA00022840"/>
    </source>
</evidence>
<dbReference type="InterPro" id="IPR025669">
    <property type="entry name" value="AAA_dom"/>
</dbReference>
<dbReference type="RefSeq" id="WP_238241462.1">
    <property type="nucleotide sequence ID" value="NZ_BPQQ01000101.1"/>
</dbReference>
<dbReference type="Pfam" id="PF13614">
    <property type="entry name" value="AAA_31"/>
    <property type="match status" value="1"/>
</dbReference>
<evidence type="ECO:0000256" key="2">
    <source>
        <dbReference type="ARBA" id="ARBA00007316"/>
    </source>
</evidence>
<gene>
    <name evidence="21" type="ORF">GMJLKIPL_6052</name>
</gene>
<evidence type="ECO:0000256" key="1">
    <source>
        <dbReference type="ARBA" id="ARBA00004429"/>
    </source>
</evidence>
<comment type="subcellular location">
    <subcellularLocation>
        <location evidence="1">Cell inner membrane</location>
        <topology evidence="1">Multi-pass membrane protein</topology>
    </subcellularLocation>
</comment>
<dbReference type="Gene3D" id="3.40.50.300">
    <property type="entry name" value="P-loop containing nucleotide triphosphate hydrolases"/>
    <property type="match status" value="1"/>
</dbReference>
<feature type="coiled-coil region" evidence="16">
    <location>
        <begin position="223"/>
        <end position="286"/>
    </location>
</feature>
<keyword evidence="14" id="KW-0829">Tyrosine-protein kinase</keyword>
<feature type="region of interest" description="Disordered" evidence="17">
    <location>
        <begin position="1"/>
        <end position="21"/>
    </location>
</feature>
<keyword evidence="6" id="KW-0997">Cell inner membrane</keyword>
<dbReference type="InterPro" id="IPR005702">
    <property type="entry name" value="Wzc-like_C"/>
</dbReference>
<reference evidence="21" key="1">
    <citation type="journal article" date="2021" name="Front. Microbiol.">
        <title>Comprehensive Comparative Genomics and Phenotyping of Methylobacterium Species.</title>
        <authorList>
            <person name="Alessa O."/>
            <person name="Ogura Y."/>
            <person name="Fujitani Y."/>
            <person name="Takami H."/>
            <person name="Hayashi T."/>
            <person name="Sahin N."/>
            <person name="Tani A."/>
        </authorList>
    </citation>
    <scope>NUCLEOTIDE SEQUENCE</scope>
    <source>
        <strain evidence="21">DSM 17168</strain>
    </source>
</reference>
<evidence type="ECO:0000256" key="17">
    <source>
        <dbReference type="SAM" id="MobiDB-lite"/>
    </source>
</evidence>
<dbReference type="EC" id="2.7.10.2" evidence="4"/>
<evidence type="ECO:0000256" key="15">
    <source>
        <dbReference type="ARBA" id="ARBA00051245"/>
    </source>
</evidence>
<sequence>MLDRSASGARPAAPASTKPTIRRRISDPGDVSYLISVARRRWRIIAGLALAGLALGGAYLAAATPQYLATARILVDFRRLADIGQDQLAINNKVNDSAVDSQATIMTSDGVVGTVVRDLGLDRDPEFVEASSGVSRLLALAGLAEAAPETDEARRRVAIEAMGKRLRAVRVGVSYVIEVRALTRDAAKSARIANGIARAYIDDQLAAKQETAGSANDWYRRRVADLQAQAGEAEKAAVEYRARNEIMLVDGKFVDEQQLGELSTRLITARSDRAQAEAKLEQIEAILRNGAQGAVADEFRNTVIVALRQKRAQVSQRIAENTDRYGPTHESVERARAELREVQNSIAEEFRRLAAGTRSDAAVAKLNEEAISRGLEDLAARSGRAQAIRVELAQLQSKADTYKAMRDAFMFRFTEAAQEQTYPVTEARVVSEASAPLRPASPDPFRSLVGGLAAGLGLGCVVALAREITSRRVRDREQLEAAVRAPCVAVVGEMPALARSGGRAVPGGRPLEFAARDPLGAFAEALRGVRLAADVQRPPEPGRNGIVLGVIAALPGEGATTVASNLASVMAAAGSPTLLVDLDLRRRRLSALVRQDAGGTEAAGQEGGQGAGHGLQEVLDGTAPLREVIDRREATGLHVLPSSAVRDRLHPAERMTSPALETLLDAGRKGYRYVVLDLPPMLPVADARALAPHVDAFVLVTRWNHTTLEDLQNAMALNPGIAGKLVGVVLNRADPVMLQRADDLVLIRSLAYLDETALRQEAA</sequence>
<dbReference type="PANTHER" id="PTHR32309:SF13">
    <property type="entry name" value="FERRIC ENTEROBACTIN TRANSPORT PROTEIN FEPE"/>
    <property type="match status" value="1"/>
</dbReference>
<name>A0ABQ4SLU4_9HYPH</name>
<dbReference type="CDD" id="cd05387">
    <property type="entry name" value="BY-kinase"/>
    <property type="match status" value="1"/>
</dbReference>